<gene>
    <name evidence="1" type="ORF">M5G11_11825</name>
</gene>
<protein>
    <submittedName>
        <fullName evidence="1">Uncharacterized protein</fullName>
    </submittedName>
</protein>
<dbReference type="RefSeq" id="WP_273925283.1">
    <property type="nucleotide sequence ID" value="NZ_JAMDGY010000027.1"/>
</dbReference>
<name>A0ABT5NST6_9PSED</name>
<proteinExistence type="predicted"/>
<sequence>CRQAALEPVRAPKGGACDAGERSLTAAATFPDEESKPAPTGYSLTLQEQLSRTVFVAAADRLRWSP</sequence>
<keyword evidence="2" id="KW-1185">Reference proteome</keyword>
<comment type="caution">
    <text evidence="1">The sequence shown here is derived from an EMBL/GenBank/DDBJ whole genome shotgun (WGS) entry which is preliminary data.</text>
</comment>
<accession>A0ABT5NST6</accession>
<reference evidence="1 2" key="1">
    <citation type="submission" date="2022-05" db="EMBL/GenBank/DDBJ databases">
        <title>Novel Pseudomonas spp. Isolated from a Rainbow Trout Aquaculture Facility.</title>
        <authorList>
            <person name="Testerman T."/>
            <person name="Graf J."/>
        </authorList>
    </citation>
    <scope>NUCLEOTIDE SEQUENCE [LARGE SCALE GENOMIC DNA]</scope>
    <source>
        <strain evidence="1 2">ID681</strain>
    </source>
</reference>
<feature type="non-terminal residue" evidence="1">
    <location>
        <position position="1"/>
    </location>
</feature>
<dbReference type="Proteomes" id="UP001148203">
    <property type="component" value="Unassembled WGS sequence"/>
</dbReference>
<dbReference type="EMBL" id="JAMDGY010000027">
    <property type="protein sequence ID" value="MDD0991225.1"/>
    <property type="molecule type" value="Genomic_DNA"/>
</dbReference>
<evidence type="ECO:0000313" key="2">
    <source>
        <dbReference type="Proteomes" id="UP001148203"/>
    </source>
</evidence>
<evidence type="ECO:0000313" key="1">
    <source>
        <dbReference type="EMBL" id="MDD0991225.1"/>
    </source>
</evidence>
<organism evidence="1 2">
    <name type="scientific">Pseudomonas fontis</name>
    <dbReference type="NCBI Taxonomy" id="2942633"/>
    <lineage>
        <taxon>Bacteria</taxon>
        <taxon>Pseudomonadati</taxon>
        <taxon>Pseudomonadota</taxon>
        <taxon>Gammaproteobacteria</taxon>
        <taxon>Pseudomonadales</taxon>
        <taxon>Pseudomonadaceae</taxon>
        <taxon>Pseudomonas</taxon>
    </lineage>
</organism>